<dbReference type="InterPro" id="IPR029058">
    <property type="entry name" value="AB_hydrolase_fold"/>
</dbReference>
<organism evidence="2 3">
    <name type="scientific">Bifidobacterium goeldii</name>
    <dbReference type="NCBI Taxonomy" id="2306975"/>
    <lineage>
        <taxon>Bacteria</taxon>
        <taxon>Bacillati</taxon>
        <taxon>Actinomycetota</taxon>
        <taxon>Actinomycetes</taxon>
        <taxon>Bifidobacteriales</taxon>
        <taxon>Bifidobacteriaceae</taxon>
        <taxon>Bifidobacterium</taxon>
    </lineage>
</organism>
<dbReference type="GO" id="GO:0016787">
    <property type="term" value="F:hydrolase activity"/>
    <property type="evidence" value="ECO:0007669"/>
    <property type="project" value="UniProtKB-KW"/>
</dbReference>
<dbReference type="SUPFAM" id="SSF53474">
    <property type="entry name" value="alpha/beta-Hydrolases"/>
    <property type="match status" value="1"/>
</dbReference>
<dbReference type="RefSeq" id="WP_125979997.1">
    <property type="nucleotide sequence ID" value="NZ_QXGL01000002.1"/>
</dbReference>
<dbReference type="PRINTS" id="PR00412">
    <property type="entry name" value="EPOXHYDRLASE"/>
</dbReference>
<reference evidence="2 3" key="1">
    <citation type="submission" date="2018-09" db="EMBL/GenBank/DDBJ databases">
        <title>Characterization of the phylogenetic diversity of five novel species belonging to the genus Bifidobacterium.</title>
        <authorList>
            <person name="Lugli G.A."/>
            <person name="Duranti S."/>
            <person name="Milani C."/>
        </authorList>
    </citation>
    <scope>NUCLEOTIDE SEQUENCE [LARGE SCALE GENOMIC DNA]</scope>
    <source>
        <strain evidence="2 3">2034B</strain>
    </source>
</reference>
<dbReference type="AlphaFoldDB" id="A0A430FKL4"/>
<dbReference type="PANTHER" id="PTHR43194">
    <property type="entry name" value="HYDROLASE ALPHA/BETA FOLD FAMILY"/>
    <property type="match status" value="1"/>
</dbReference>
<dbReference type="Pfam" id="PF12697">
    <property type="entry name" value="Abhydrolase_6"/>
    <property type="match status" value="1"/>
</dbReference>
<dbReference type="EMBL" id="QXGL01000002">
    <property type="protein sequence ID" value="RSX53444.1"/>
    <property type="molecule type" value="Genomic_DNA"/>
</dbReference>
<dbReference type="OrthoDB" id="495620at2"/>
<feature type="domain" description="AB hydrolase-1" evidence="1">
    <location>
        <begin position="17"/>
        <end position="271"/>
    </location>
</feature>
<keyword evidence="2" id="KW-0378">Hydrolase</keyword>
<keyword evidence="3" id="KW-1185">Reference proteome</keyword>
<dbReference type="Proteomes" id="UP000287533">
    <property type="component" value="Unassembled WGS sequence"/>
</dbReference>
<evidence type="ECO:0000259" key="1">
    <source>
        <dbReference type="Pfam" id="PF12697"/>
    </source>
</evidence>
<dbReference type="PANTHER" id="PTHR43194:SF5">
    <property type="entry name" value="PIMELOYL-[ACYL-CARRIER PROTEIN] METHYL ESTER ESTERASE"/>
    <property type="match status" value="1"/>
</dbReference>
<sequence>MIELNNTVYCEGEGVPLVLVHAFPVDHRMWDGCAGRLIALAAAQGDAALTIWAPDMPGAGEGPIPDAHDSGRVDTDGAYLDALDNMTDAYAQLVRDAGYERAVWAGLSMGGYVVMDMQRRHPDMIAGVALCDTKTSADSADARAHRIAVAEQCERDNNVDAVMGFAQASESDSSFKRSAGGSAMLARWIASQPPRGIAWRQRMAAGREDLTDQLANISVPAAVVGGDKDPFSPPAAMEELAAAMTSTKPTFTMLEDCAHFSAVEHPDEVAHVLLDLMRRVRAGENA</sequence>
<dbReference type="InterPro" id="IPR050228">
    <property type="entry name" value="Carboxylesterase_BioH"/>
</dbReference>
<accession>A0A430FKL4</accession>
<evidence type="ECO:0000313" key="2">
    <source>
        <dbReference type="EMBL" id="RSX53444.1"/>
    </source>
</evidence>
<dbReference type="InterPro" id="IPR000639">
    <property type="entry name" value="Epox_hydrolase-like"/>
</dbReference>
<dbReference type="InterPro" id="IPR000073">
    <property type="entry name" value="AB_hydrolase_1"/>
</dbReference>
<protein>
    <submittedName>
        <fullName evidence="2">Alpha/beta hydrolase</fullName>
    </submittedName>
</protein>
<proteinExistence type="predicted"/>
<comment type="caution">
    <text evidence="2">The sequence shown here is derived from an EMBL/GenBank/DDBJ whole genome shotgun (WGS) entry which is preliminary data.</text>
</comment>
<evidence type="ECO:0000313" key="3">
    <source>
        <dbReference type="Proteomes" id="UP000287533"/>
    </source>
</evidence>
<dbReference type="Gene3D" id="3.40.50.1820">
    <property type="entry name" value="alpha/beta hydrolase"/>
    <property type="match status" value="1"/>
</dbReference>
<name>A0A430FKL4_9BIFI</name>
<gene>
    <name evidence="2" type="ORF">D2E25_0767</name>
</gene>